<proteinExistence type="predicted"/>
<dbReference type="AlphaFoldDB" id="A0A8T4H3B8"/>
<accession>A0A8T4H3B8</accession>
<organism evidence="3 4">
    <name type="scientific">Halolamina salifodinae</name>
    <dbReference type="NCBI Taxonomy" id="1202767"/>
    <lineage>
        <taxon>Archaea</taxon>
        <taxon>Methanobacteriati</taxon>
        <taxon>Methanobacteriota</taxon>
        <taxon>Stenosarchaea group</taxon>
        <taxon>Halobacteria</taxon>
        <taxon>Halobacteriales</taxon>
        <taxon>Haloferacaceae</taxon>
    </lineage>
</organism>
<evidence type="ECO:0000256" key="1">
    <source>
        <dbReference type="SAM" id="MobiDB-lite"/>
    </source>
</evidence>
<keyword evidence="4" id="KW-1185">Reference proteome</keyword>
<evidence type="ECO:0000313" key="3">
    <source>
        <dbReference type="EMBL" id="MBP1988125.1"/>
    </source>
</evidence>
<comment type="caution">
    <text evidence="3">The sequence shown here is derived from an EMBL/GenBank/DDBJ whole genome shotgun (WGS) entry which is preliminary data.</text>
</comment>
<sequence>MARADDLDRFYDVLERLDRRVGGARRLKNCTGHMDWPDRGVYAFLEPGQYHEDGVRRVTRVGTHAVSAGSSTTLWDRLKQHSGTGDGSDAHPHGGNHRGSVYRKRVGEAIIENHDLHTEYPDWGERWSTVDRDRTVVRDEEYLLERRVSTYLREQPFLWMDLDDEPGPKSDRAVLERSVIALVSNAGREPIDPRPVDWLGRHSPSAAIRDSGLWNVAGVEDDYDPAALDLLETAVDATTPP</sequence>
<feature type="domain" description="GIY-YIG" evidence="2">
    <location>
        <begin position="1"/>
        <end position="239"/>
    </location>
</feature>
<evidence type="ECO:0000259" key="2">
    <source>
        <dbReference type="Pfam" id="PF26468"/>
    </source>
</evidence>
<dbReference type="EMBL" id="JAGGLC010000006">
    <property type="protein sequence ID" value="MBP1988125.1"/>
    <property type="molecule type" value="Genomic_DNA"/>
</dbReference>
<feature type="region of interest" description="Disordered" evidence="1">
    <location>
        <begin position="78"/>
        <end position="100"/>
    </location>
</feature>
<dbReference type="Pfam" id="PF26468">
    <property type="entry name" value="GIY_YIG_3"/>
    <property type="match status" value="1"/>
</dbReference>
<protein>
    <recommendedName>
        <fullName evidence="2">GIY-YIG domain-containing protein</fullName>
    </recommendedName>
</protein>
<dbReference type="Proteomes" id="UP000823736">
    <property type="component" value="Unassembled WGS sequence"/>
</dbReference>
<evidence type="ECO:0000313" key="4">
    <source>
        <dbReference type="Proteomes" id="UP000823736"/>
    </source>
</evidence>
<gene>
    <name evidence="3" type="ORF">J2753_002637</name>
</gene>
<dbReference type="InterPro" id="IPR058782">
    <property type="entry name" value="GIY_YIG_3"/>
</dbReference>
<dbReference type="OrthoDB" id="237163at2157"/>
<reference evidence="3" key="1">
    <citation type="submission" date="2021-03" db="EMBL/GenBank/DDBJ databases">
        <title>Genomic Encyclopedia of Type Strains, Phase IV (KMG-IV): sequencing the most valuable type-strain genomes for metagenomic binning, comparative biology and taxonomic classification.</title>
        <authorList>
            <person name="Goeker M."/>
        </authorList>
    </citation>
    <scope>NUCLEOTIDE SEQUENCE</scope>
    <source>
        <strain evidence="3">DSM 26232</strain>
    </source>
</reference>
<dbReference type="RefSeq" id="WP_209492471.1">
    <property type="nucleotide sequence ID" value="NZ_JAGGLC010000006.1"/>
</dbReference>
<name>A0A8T4H3B8_9EURY</name>